<keyword evidence="1" id="KW-0812">Transmembrane</keyword>
<evidence type="ECO:0000256" key="1">
    <source>
        <dbReference type="SAM" id="Phobius"/>
    </source>
</evidence>
<dbReference type="AlphaFoldDB" id="A0A1U7IPM3"/>
<proteinExistence type="predicted"/>
<evidence type="ECO:0000313" key="3">
    <source>
        <dbReference type="Proteomes" id="UP000185860"/>
    </source>
</evidence>
<dbReference type="OrthoDB" id="465883at2"/>
<organism evidence="2 3">
    <name type="scientific">[Phormidium ambiguum] IAM M-71</name>
    <dbReference type="NCBI Taxonomy" id="454136"/>
    <lineage>
        <taxon>Bacteria</taxon>
        <taxon>Bacillati</taxon>
        <taxon>Cyanobacteriota</taxon>
        <taxon>Cyanophyceae</taxon>
        <taxon>Oscillatoriophycideae</taxon>
        <taxon>Aerosakkonematales</taxon>
        <taxon>Aerosakkonemataceae</taxon>
        <taxon>Floridanema</taxon>
    </lineage>
</organism>
<dbReference type="RefSeq" id="WP_073592538.1">
    <property type="nucleotide sequence ID" value="NZ_MRCE01000005.1"/>
</dbReference>
<keyword evidence="1" id="KW-1133">Transmembrane helix</keyword>
<dbReference type="EMBL" id="MRCE01000005">
    <property type="protein sequence ID" value="OKH39285.1"/>
    <property type="molecule type" value="Genomic_DNA"/>
</dbReference>
<keyword evidence="1" id="KW-0472">Membrane</keyword>
<reference evidence="2 3" key="1">
    <citation type="submission" date="2016-11" db="EMBL/GenBank/DDBJ databases">
        <title>Draft Genome Sequences of Nine Cyanobacterial Strains from Diverse Habitats.</title>
        <authorList>
            <person name="Zhu T."/>
            <person name="Hou S."/>
            <person name="Lu X."/>
            <person name="Hess W.R."/>
        </authorList>
    </citation>
    <scope>NUCLEOTIDE SEQUENCE [LARGE SCALE GENOMIC DNA]</scope>
    <source>
        <strain evidence="2 3">IAM M-71</strain>
    </source>
</reference>
<protein>
    <submittedName>
        <fullName evidence="2">Uncharacterized protein</fullName>
    </submittedName>
</protein>
<evidence type="ECO:0000313" key="2">
    <source>
        <dbReference type="EMBL" id="OKH39285.1"/>
    </source>
</evidence>
<comment type="caution">
    <text evidence="2">The sequence shown here is derived from an EMBL/GenBank/DDBJ whole genome shotgun (WGS) entry which is preliminary data.</text>
</comment>
<gene>
    <name evidence="2" type="ORF">NIES2119_05955</name>
</gene>
<dbReference type="STRING" id="454136.NIES2119_05955"/>
<feature type="transmembrane region" description="Helical" evidence="1">
    <location>
        <begin position="6"/>
        <end position="24"/>
    </location>
</feature>
<dbReference type="Proteomes" id="UP000185860">
    <property type="component" value="Unassembled WGS sequence"/>
</dbReference>
<name>A0A1U7IPM3_9CYAN</name>
<sequence>MAVLEYLLVMSLVGVTGFALFRVAESKSKQQKLTNAFYRLLEDRDSCVSLIQLSATARVEPQLAKQYLDEQVKIFGAFPEVDNEGNTYYRFPKM</sequence>
<accession>A0A1U7IPM3</accession>